<dbReference type="PANTHER" id="PTHR11455">
    <property type="entry name" value="CRYPTOCHROME"/>
    <property type="match status" value="1"/>
</dbReference>
<feature type="binding site" evidence="3">
    <location>
        <position position="54"/>
    </location>
    <ligand>
        <name>FAD</name>
        <dbReference type="ChEBI" id="CHEBI:57692"/>
    </ligand>
</feature>
<dbReference type="GO" id="GO:0003677">
    <property type="term" value="F:DNA binding"/>
    <property type="evidence" value="ECO:0007669"/>
    <property type="project" value="TreeGrafter"/>
</dbReference>
<dbReference type="Pfam" id="PF03441">
    <property type="entry name" value="FAD_binding_7"/>
    <property type="match status" value="1"/>
</dbReference>
<dbReference type="EMBL" id="JABFBC010000001">
    <property type="protein sequence ID" value="NNU79334.1"/>
    <property type="molecule type" value="Genomic_DNA"/>
</dbReference>
<evidence type="ECO:0000313" key="6">
    <source>
        <dbReference type="EMBL" id="NNU79334.1"/>
    </source>
</evidence>
<protein>
    <submittedName>
        <fullName evidence="6">Deoxyribodipyrimidine photolyase</fullName>
    </submittedName>
</protein>
<dbReference type="GO" id="GO:0003904">
    <property type="term" value="F:deoxyribodipyrimidine photo-lyase activity"/>
    <property type="evidence" value="ECO:0007669"/>
    <property type="project" value="TreeGrafter"/>
</dbReference>
<dbReference type="InterPro" id="IPR005101">
    <property type="entry name" value="Cryptochr/Photolyase_FAD-bd"/>
</dbReference>
<keyword evidence="2 3" id="KW-0274">FAD</keyword>
<dbReference type="PANTHER" id="PTHR11455:SF9">
    <property type="entry name" value="CRYPTOCHROME CIRCADIAN CLOCK 5 ISOFORM X1"/>
    <property type="match status" value="1"/>
</dbReference>
<feature type="binding site" evidence="3">
    <location>
        <begin position="158"/>
        <end position="160"/>
    </location>
    <ligand>
        <name>FAD</name>
        <dbReference type="ChEBI" id="CHEBI:57692"/>
    </ligand>
</feature>
<reference evidence="6 7" key="1">
    <citation type="submission" date="2020-05" db="EMBL/GenBank/DDBJ databases">
        <title>Gimesia benthica sp. nov., a novel planctomycete isolated from a deep-sea water sample of the Northwest Indian Ocean.</title>
        <authorList>
            <person name="Wang J."/>
            <person name="Ruan C."/>
            <person name="Song L."/>
            <person name="Zhu Y."/>
            <person name="Li A."/>
            <person name="Zheng X."/>
            <person name="Wang L."/>
            <person name="Lu Z."/>
            <person name="Huang Y."/>
            <person name="Du W."/>
            <person name="Zhou Y."/>
            <person name="Huang L."/>
            <person name="Dai X."/>
        </authorList>
    </citation>
    <scope>NUCLEOTIDE SEQUENCE [LARGE SCALE GENOMIC DNA]</scope>
    <source>
        <strain evidence="6 7">YYQ-30</strain>
    </source>
</reference>
<dbReference type="GO" id="GO:0071949">
    <property type="term" value="F:FAD binding"/>
    <property type="evidence" value="ECO:0007669"/>
    <property type="project" value="TreeGrafter"/>
</dbReference>
<accession>A0A849KZM7</accession>
<evidence type="ECO:0000256" key="4">
    <source>
        <dbReference type="SAM" id="MobiDB-lite"/>
    </source>
</evidence>
<sequence length="391" mass="42805">MGRAYADGRNHDLGPRDRSNISCLSPYVRRRLVTEEEVVAAALGAHSPSAAEKFVQEVVWRAYFKGWLEQRPSVWTGYRTGLAQDLAQARGNAGLRRALAQAEEGGTGIGCFDAWSAELRATGYLHNHARMWFASIWIFTLKLPWRLGADFFLRHLLDGDPASNTLSWRWVAGLHTPGKNYVARSSNIAKHTEGRFGGIHGLAQDPPPLSGDDNPPRGALRDFATPKPGAVRVRLLTEEDGHVESLPPLATAATATLRLTDRRSPRDVARMVADADAAGLADAAMRAGGAAAAFEMPGPDQVIAFAKHHGATEIVTAYLPVGWVRDWFDQARPAFEAANLRLVEQRRDWDAAFWPHATAGFFKVKERIPAVLRSLGRGPGDLPLFAAAEKR</sequence>
<feature type="binding site" evidence="3">
    <location>
        <begin position="57"/>
        <end position="64"/>
    </location>
    <ligand>
        <name>FAD</name>
        <dbReference type="ChEBI" id="CHEBI:57692"/>
    </ligand>
</feature>
<name>A0A849KZM7_9RHOB</name>
<comment type="cofactor">
    <cofactor evidence="3">
        <name>FAD</name>
        <dbReference type="ChEBI" id="CHEBI:57692"/>
    </cofactor>
    <text evidence="3">Binds 1 FAD per subunit.</text>
</comment>
<evidence type="ECO:0000313" key="7">
    <source>
        <dbReference type="Proteomes" id="UP000572377"/>
    </source>
</evidence>
<dbReference type="InterPro" id="IPR036134">
    <property type="entry name" value="Crypto/Photolyase_FAD-like_sf"/>
</dbReference>
<organism evidence="6 7">
    <name type="scientific">Halovulum dunhuangense</name>
    <dbReference type="NCBI Taxonomy" id="1505036"/>
    <lineage>
        <taxon>Bacteria</taxon>
        <taxon>Pseudomonadati</taxon>
        <taxon>Pseudomonadota</taxon>
        <taxon>Alphaproteobacteria</taxon>
        <taxon>Rhodobacterales</taxon>
        <taxon>Paracoccaceae</taxon>
        <taxon>Halovulum</taxon>
    </lineage>
</organism>
<dbReference type="Proteomes" id="UP000572377">
    <property type="component" value="Unassembled WGS sequence"/>
</dbReference>
<dbReference type="SUPFAM" id="SSF48173">
    <property type="entry name" value="Cryptochrome/photolyase FAD-binding domain"/>
    <property type="match status" value="1"/>
</dbReference>
<feature type="domain" description="Cryptochrome/DNA photolyase FAD-binding" evidence="5">
    <location>
        <begin position="54"/>
        <end position="189"/>
    </location>
</feature>
<proteinExistence type="predicted"/>
<dbReference type="GO" id="GO:0009416">
    <property type="term" value="P:response to light stimulus"/>
    <property type="evidence" value="ECO:0007669"/>
    <property type="project" value="TreeGrafter"/>
</dbReference>
<comment type="caution">
    <text evidence="6">The sequence shown here is derived from an EMBL/GenBank/DDBJ whole genome shotgun (WGS) entry which is preliminary data.</text>
</comment>
<evidence type="ECO:0000256" key="2">
    <source>
        <dbReference type="ARBA" id="ARBA00022827"/>
    </source>
</evidence>
<keyword evidence="7" id="KW-1185">Reference proteome</keyword>
<keyword evidence="1 3" id="KW-0285">Flavoprotein</keyword>
<dbReference type="AlphaFoldDB" id="A0A849KZM7"/>
<dbReference type="Gene3D" id="1.10.579.10">
    <property type="entry name" value="DNA Cyclobutane Dipyrimidine Photolyase, subunit A, domain 3"/>
    <property type="match status" value="1"/>
</dbReference>
<dbReference type="InterPro" id="IPR002081">
    <property type="entry name" value="Cryptochrome/DNA_photolyase_1"/>
</dbReference>
<evidence type="ECO:0000259" key="5">
    <source>
        <dbReference type="Pfam" id="PF03441"/>
    </source>
</evidence>
<evidence type="ECO:0000256" key="3">
    <source>
        <dbReference type="PIRSR" id="PIRSR602081-1"/>
    </source>
</evidence>
<feature type="region of interest" description="Disordered" evidence="4">
    <location>
        <begin position="200"/>
        <end position="224"/>
    </location>
</feature>
<evidence type="ECO:0000256" key="1">
    <source>
        <dbReference type="ARBA" id="ARBA00022630"/>
    </source>
</evidence>
<dbReference type="Gene3D" id="1.25.40.80">
    <property type="match status" value="1"/>
</dbReference>
<keyword evidence="6" id="KW-0456">Lyase</keyword>
<gene>
    <name evidence="6" type="ORF">HMH01_02680</name>
</gene>